<dbReference type="PIRSF" id="PIRSF010631">
    <property type="entry name" value="A-rhamnsds"/>
    <property type="match status" value="1"/>
</dbReference>
<dbReference type="Gene3D" id="2.60.120.260">
    <property type="entry name" value="Galactose-binding domain-like"/>
    <property type="match status" value="2"/>
</dbReference>
<keyword evidence="8" id="KW-0326">Glycosidase</keyword>
<evidence type="ECO:0000259" key="4">
    <source>
        <dbReference type="Pfam" id="PF05592"/>
    </source>
</evidence>
<evidence type="ECO:0000256" key="2">
    <source>
        <dbReference type="ARBA" id="ARBA00012652"/>
    </source>
</evidence>
<dbReference type="Pfam" id="PF08531">
    <property type="entry name" value="Bac_rhamnosid_N"/>
    <property type="match status" value="1"/>
</dbReference>
<evidence type="ECO:0000313" key="8">
    <source>
        <dbReference type="EMBL" id="QFU98406.1"/>
    </source>
</evidence>
<dbReference type="Pfam" id="PF05592">
    <property type="entry name" value="Bac_rhamnosid"/>
    <property type="match status" value="1"/>
</dbReference>
<dbReference type="InterPro" id="IPR016007">
    <property type="entry name" value="Alpha_rhamnosid"/>
</dbReference>
<dbReference type="Proteomes" id="UP000326702">
    <property type="component" value="Chromosome"/>
</dbReference>
<feature type="domain" description="Bacterial alpha-L-rhamnosidase N-terminal" evidence="5">
    <location>
        <begin position="131"/>
        <end position="290"/>
    </location>
</feature>
<gene>
    <name evidence="8" type="ORF">KDY119_01918</name>
</gene>
<feature type="domain" description="Alpha-L-rhamnosidase six-hairpin glycosidase" evidence="6">
    <location>
        <begin position="402"/>
        <end position="764"/>
    </location>
</feature>
<dbReference type="GO" id="GO:0030596">
    <property type="term" value="F:alpha-L-rhamnosidase activity"/>
    <property type="evidence" value="ECO:0007669"/>
    <property type="project" value="UniProtKB-EC"/>
</dbReference>
<dbReference type="PANTHER" id="PTHR33307">
    <property type="entry name" value="ALPHA-RHAMNOSIDASE (EUROFUNG)"/>
    <property type="match status" value="1"/>
</dbReference>
<dbReference type="SUPFAM" id="SSF48208">
    <property type="entry name" value="Six-hairpin glycosidases"/>
    <property type="match status" value="1"/>
</dbReference>
<dbReference type="InterPro" id="IPR013737">
    <property type="entry name" value="Bac_rhamnosid_N"/>
</dbReference>
<dbReference type="InterPro" id="IPR008928">
    <property type="entry name" value="6-hairpin_glycosidase_sf"/>
</dbReference>
<evidence type="ECO:0000256" key="3">
    <source>
        <dbReference type="ARBA" id="ARBA00022801"/>
    </source>
</evidence>
<dbReference type="InterPro" id="IPR035398">
    <property type="entry name" value="Bac_rhamnosid_C"/>
</dbReference>
<keyword evidence="9" id="KW-1185">Reference proteome</keyword>
<dbReference type="EMBL" id="CP045529">
    <property type="protein sequence ID" value="QFU98406.1"/>
    <property type="molecule type" value="Genomic_DNA"/>
</dbReference>
<dbReference type="EC" id="3.2.1.40" evidence="2"/>
<dbReference type="GO" id="GO:0005975">
    <property type="term" value="P:carbohydrate metabolic process"/>
    <property type="evidence" value="ECO:0007669"/>
    <property type="project" value="InterPro"/>
</dbReference>
<keyword evidence="3 8" id="KW-0378">Hydrolase</keyword>
<feature type="domain" description="Alpha-L-rhamnosidase C-terminal" evidence="7">
    <location>
        <begin position="766"/>
        <end position="836"/>
    </location>
</feature>
<dbReference type="Gene3D" id="1.50.10.10">
    <property type="match status" value="1"/>
</dbReference>
<dbReference type="InterPro" id="IPR012341">
    <property type="entry name" value="6hp_glycosidase-like_sf"/>
</dbReference>
<evidence type="ECO:0000313" key="9">
    <source>
        <dbReference type="Proteomes" id="UP000326702"/>
    </source>
</evidence>
<proteinExistence type="predicted"/>
<name>A0A5P9QAZ0_9MICO</name>
<dbReference type="AlphaFoldDB" id="A0A5P9QAZ0"/>
<dbReference type="RefSeq" id="WP_051136534.1">
    <property type="nucleotide sequence ID" value="NZ_BAABIH010000002.1"/>
</dbReference>
<comment type="catalytic activity">
    <reaction evidence="1">
        <text>Hydrolysis of terminal non-reducing alpha-L-rhamnose residues in alpha-L-rhamnosides.</text>
        <dbReference type="EC" id="3.2.1.40"/>
    </reaction>
</comment>
<organism evidence="8 9">
    <name type="scientific">Luteimicrobium xylanilyticum</name>
    <dbReference type="NCBI Taxonomy" id="1133546"/>
    <lineage>
        <taxon>Bacteria</taxon>
        <taxon>Bacillati</taxon>
        <taxon>Actinomycetota</taxon>
        <taxon>Actinomycetes</taxon>
        <taxon>Micrococcales</taxon>
        <taxon>Luteimicrobium</taxon>
    </lineage>
</organism>
<dbReference type="InterPro" id="IPR035396">
    <property type="entry name" value="Bac_rhamnosid6H"/>
</dbReference>
<evidence type="ECO:0000259" key="5">
    <source>
        <dbReference type="Pfam" id="PF08531"/>
    </source>
</evidence>
<dbReference type="KEGG" id="lxl:KDY119_01918"/>
<dbReference type="OrthoDB" id="9761045at2"/>
<dbReference type="Pfam" id="PF17389">
    <property type="entry name" value="Bac_rhamnosid6H"/>
    <property type="match status" value="1"/>
</dbReference>
<dbReference type="Gene3D" id="2.60.420.10">
    <property type="entry name" value="Maltose phosphorylase, domain 3"/>
    <property type="match status" value="1"/>
</dbReference>
<dbReference type="InterPro" id="IPR008902">
    <property type="entry name" value="Rhamnosid_concanavalin"/>
</dbReference>
<dbReference type="Pfam" id="PF17390">
    <property type="entry name" value="Bac_rhamnosid_C"/>
    <property type="match status" value="1"/>
</dbReference>
<evidence type="ECO:0000259" key="6">
    <source>
        <dbReference type="Pfam" id="PF17389"/>
    </source>
</evidence>
<reference evidence="8 9" key="1">
    <citation type="submission" date="2019-10" db="EMBL/GenBank/DDBJ databases">
        <title>Genome sequence of Luteimicrobium xylanilyticum HY-24.</title>
        <authorList>
            <person name="Kim D.Y."/>
            <person name="Park H.-Y."/>
        </authorList>
    </citation>
    <scope>NUCLEOTIDE SEQUENCE [LARGE SCALE GENOMIC DNA]</scope>
    <source>
        <strain evidence="8 9">HY-24</strain>
    </source>
</reference>
<evidence type="ECO:0000259" key="7">
    <source>
        <dbReference type="Pfam" id="PF17390"/>
    </source>
</evidence>
<sequence length="862" mass="94450">MRIRTLTTDSVPAGLLTDEPPRIGFALSSDAPGEALASATVTVGDWSVETRDQVATVYTGPLAPRTEYPVHVRATGTSGETAEASTTFRTGRLGLPWTARWITDGTYRTPRKQSPVPMAFRRRFRVRPGLRRAWVECTALGVYELALDGAKVGEDHFAPGFTSYHHQLQYQTYDLDVAGLTAGTHTVLATVAGGWAVGSFTHRRKNKTYAPRQALLAELHLVYDDGTEVVATGPDWEVSTDGPYRAAEWYDGETFDARVREEDQTWRPVSVTKPSGAPVLSARYGPAVRVQDTLRPVSRTVAPSGELVYDFGQNFAGVVRARLRGEEGQVVVFRHAEVLVDDELFVTSLRTARATATYTCVEGAQEYSPRLTYMGFRYVGVSGVAPEDLELEALVLHSDLPETGTFRCSDPLVDRLQEAIRWGGRSNFVDIPTDCPQRDEREGWTGDYAVFAPTASFNFDMSRFLRKWLRDVGAEQGRGGGIPMVVPKAGTPFPAMATACWGDVCVLAPWAEYLARGDVGLLREQYPTMRRFLGAAAWWSRLLSVRPDRRQVWRFPFHFGDWTAPGVGVKEWLHRGRWVATAYHANSCAIAARVADLLGEADDARAFRERRDSIVRAYRNVFTDGSGTLHEEFQTGYVLPLAFGMTDGAETRTMADNLVRLVDDADGHLATGFPGTPHLLFALSDNGRVDEAFALLLERTCPSWLYMIESGGTTIWERWDALRPDGTVNVADLSGGSDDDSGGGMVSFNHYAAGAVGEWLYRRVAGIEPVEGGYRTFRVAPLLGGGMTFAEATVETPYGRAASSWTLTGAEFRLRVEVPVSTTCRAELPDGTTVDLASGTHELACRVPAPASTRTASVPPAS</sequence>
<protein>
    <recommendedName>
        <fullName evidence="2">alpha-L-rhamnosidase</fullName>
        <ecNumber evidence="2">3.2.1.40</ecNumber>
    </recommendedName>
</protein>
<evidence type="ECO:0000256" key="1">
    <source>
        <dbReference type="ARBA" id="ARBA00001445"/>
    </source>
</evidence>
<feature type="domain" description="Alpha-L-rhamnosidase concanavalin-like" evidence="4">
    <location>
        <begin position="303"/>
        <end position="396"/>
    </location>
</feature>
<dbReference type="PANTHER" id="PTHR33307:SF6">
    <property type="entry name" value="ALPHA-RHAMNOSIDASE (EUROFUNG)-RELATED"/>
    <property type="match status" value="1"/>
</dbReference>
<accession>A0A5P9QAZ0</accession>